<dbReference type="AlphaFoldDB" id="A0AAD1U3K2"/>
<feature type="compositionally biased region" description="Basic residues" evidence="2">
    <location>
        <begin position="26"/>
        <end position="44"/>
    </location>
</feature>
<reference evidence="3" key="1">
    <citation type="submission" date="2023-07" db="EMBL/GenBank/DDBJ databases">
        <authorList>
            <consortium name="AG Swart"/>
            <person name="Singh M."/>
            <person name="Singh A."/>
            <person name="Seah K."/>
            <person name="Emmerich C."/>
        </authorList>
    </citation>
    <scope>NUCLEOTIDE SEQUENCE</scope>
    <source>
        <strain evidence="3">DP1</strain>
    </source>
</reference>
<gene>
    <name evidence="3" type="ORF">ECRASSUSDP1_LOCUS2090</name>
</gene>
<accession>A0AAD1U3K2</accession>
<dbReference type="Proteomes" id="UP001295684">
    <property type="component" value="Unassembled WGS sequence"/>
</dbReference>
<protein>
    <submittedName>
        <fullName evidence="3">Uncharacterized protein</fullName>
    </submittedName>
</protein>
<feature type="region of interest" description="Disordered" evidence="2">
    <location>
        <begin position="1"/>
        <end position="50"/>
    </location>
</feature>
<feature type="coiled-coil region" evidence="1">
    <location>
        <begin position="98"/>
        <end position="125"/>
    </location>
</feature>
<evidence type="ECO:0000313" key="3">
    <source>
        <dbReference type="EMBL" id="CAI2360785.1"/>
    </source>
</evidence>
<feature type="region of interest" description="Disordered" evidence="2">
    <location>
        <begin position="267"/>
        <end position="295"/>
    </location>
</feature>
<name>A0AAD1U3K2_EUPCR</name>
<feature type="compositionally biased region" description="Low complexity" evidence="2">
    <location>
        <begin position="276"/>
        <end position="290"/>
    </location>
</feature>
<feature type="compositionally biased region" description="Polar residues" evidence="2">
    <location>
        <begin position="12"/>
        <end position="24"/>
    </location>
</feature>
<evidence type="ECO:0000313" key="4">
    <source>
        <dbReference type="Proteomes" id="UP001295684"/>
    </source>
</evidence>
<evidence type="ECO:0000256" key="2">
    <source>
        <dbReference type="SAM" id="MobiDB-lite"/>
    </source>
</evidence>
<organism evidence="3 4">
    <name type="scientific">Euplotes crassus</name>
    <dbReference type="NCBI Taxonomy" id="5936"/>
    <lineage>
        <taxon>Eukaryota</taxon>
        <taxon>Sar</taxon>
        <taxon>Alveolata</taxon>
        <taxon>Ciliophora</taxon>
        <taxon>Intramacronucleata</taxon>
        <taxon>Spirotrichea</taxon>
        <taxon>Hypotrichia</taxon>
        <taxon>Euplotida</taxon>
        <taxon>Euplotidae</taxon>
        <taxon>Moneuplotes</taxon>
    </lineage>
</organism>
<evidence type="ECO:0000256" key="1">
    <source>
        <dbReference type="SAM" id="Coils"/>
    </source>
</evidence>
<sequence>MSVRTHSHQKSGNKSVSFHASSKKGSAMKKLARSSTKRYKHKIRKSDQEEIKEIKNDKMKFFYNPYRKDTNDTKKHMVFDPEKKQKKSQWKKLGTMILKNNNSKLKNTISELNKFKEKKSKLTLKSKDFSGIHTRSISKPIWAKKFSHKKSYMKRLHRDSLARKIFNINSKLIGRNNFAPRKTMNMGRRWSKISTVNPIMIEGLFSRDEESYKKSDKSLKEQNSEYEAKRLKTGSSFSNVSGEFKINIGEASVHNEAITDHINTKEEEKNLDNIEDSGTTSLTSSNTDSLTESKVSVNEEFKTNYVEKEWRESEDNANQEAQVEMIDTKEDDEQSVDLRKNVEKGQIGLQAHLNILKKMLKEGKKTFRKPMKQLGSTHSLSRSFNRSYSNMKYKVKSVYADYFKGRKFSTRNNKGNNSANRVKRIKKKGTKKKLNKRSETVVNIMKQESGKFTKQDSVHSFDYFKRQFTVDNSRIFNPILKSKDIGNSIEGFSKSGISLRFEAGTLSSKEREGSSGNIHKSINVECLDINKRNVPKRERTSSFMNKLPLMVSSTLNFENDIEKSNSKRDNLLGVSEKRRETVAANYNIKEEQGRPSLMIPKGTSLLLVKPRLSFSSRKRGSFRVGSFNAGNNDLQITGIAQAGRRSCIRKHSQKRRRKPVLSVSIRITPHCRVLKMKSKIWTRLMKKMKKRVQKRKKRSTLKTYESKKSIIEPTAAKSHINVTKHSKESRAVVKTPKEPIHGSTGLKLTKVLKAPKSPTKIHINPLDEGGIQIFKKGADSEKTKGSQIYNFKQAKPTLKQQSSKAGDIIRDKMMSSNSKDIQKPSNKTLVLSPWKSKRIDKLVAVKRALKKILCQKKTASLANHQDIQPYQDILCSKERTQEIKKPLNFKKETLFQKVDKYIKSDEIAYHRRKKVP</sequence>
<comment type="caution">
    <text evidence="3">The sequence shown here is derived from an EMBL/GenBank/DDBJ whole genome shotgun (WGS) entry which is preliminary data.</text>
</comment>
<feature type="compositionally biased region" description="Basic residues" evidence="2">
    <location>
        <begin position="1"/>
        <end position="11"/>
    </location>
</feature>
<keyword evidence="1" id="KW-0175">Coiled coil</keyword>
<keyword evidence="4" id="KW-1185">Reference proteome</keyword>
<dbReference type="EMBL" id="CAMPGE010001982">
    <property type="protein sequence ID" value="CAI2360785.1"/>
    <property type="molecule type" value="Genomic_DNA"/>
</dbReference>
<proteinExistence type="predicted"/>